<keyword evidence="6" id="KW-0653">Protein transport</keyword>
<evidence type="ECO:0000256" key="3">
    <source>
        <dbReference type="ARBA" id="ARBA00022448"/>
    </source>
</evidence>
<dbReference type="GO" id="GO:0035673">
    <property type="term" value="F:oligopeptide transmembrane transporter activity"/>
    <property type="evidence" value="ECO:0007669"/>
    <property type="project" value="InterPro"/>
</dbReference>
<accession>A0A0G2DUE4</accession>
<feature type="transmembrane region" description="Helical" evidence="10">
    <location>
        <begin position="350"/>
        <end position="371"/>
    </location>
</feature>
<dbReference type="PANTHER" id="PTHR22601">
    <property type="entry name" value="ISP4 LIKE PROTEIN"/>
    <property type="match status" value="1"/>
</dbReference>
<evidence type="ECO:0000313" key="11">
    <source>
        <dbReference type="EMBL" id="KKY14577.1"/>
    </source>
</evidence>
<keyword evidence="8 10" id="KW-0472">Membrane</keyword>
<reference evidence="11 12" key="1">
    <citation type="submission" date="2015-05" db="EMBL/GenBank/DDBJ databases">
        <title>Distinctive expansion of gene families associated with plant cell wall degradation and secondary metabolism in the genomes of grapevine trunk pathogens.</title>
        <authorList>
            <person name="Lawrence D.P."/>
            <person name="Travadon R."/>
            <person name="Rolshausen P.E."/>
            <person name="Baumgartner K."/>
        </authorList>
    </citation>
    <scope>NUCLEOTIDE SEQUENCE [LARGE SCALE GENOMIC DNA]</scope>
    <source>
        <strain evidence="11">UCRPC4</strain>
    </source>
</reference>
<dbReference type="EMBL" id="LCWF01000222">
    <property type="protein sequence ID" value="KKY14577.1"/>
    <property type="molecule type" value="Genomic_DNA"/>
</dbReference>
<evidence type="ECO:0000256" key="4">
    <source>
        <dbReference type="ARBA" id="ARBA00022692"/>
    </source>
</evidence>
<proteinExistence type="inferred from homology"/>
<feature type="transmembrane region" description="Helical" evidence="10">
    <location>
        <begin position="120"/>
        <end position="140"/>
    </location>
</feature>
<dbReference type="OrthoDB" id="9986677at2759"/>
<evidence type="ECO:0000256" key="5">
    <source>
        <dbReference type="ARBA" id="ARBA00022856"/>
    </source>
</evidence>
<evidence type="ECO:0000256" key="10">
    <source>
        <dbReference type="SAM" id="Phobius"/>
    </source>
</evidence>
<gene>
    <name evidence="11" type="ORF">UCRPC4_g06706</name>
</gene>
<feature type="region of interest" description="Disordered" evidence="9">
    <location>
        <begin position="1"/>
        <end position="28"/>
    </location>
</feature>
<comment type="similarity">
    <text evidence="2">Belongs to the oligopeptide OPT transporter family.</text>
</comment>
<comment type="caution">
    <text evidence="11">The sequence shown here is derived from an EMBL/GenBank/DDBJ whole genome shotgun (WGS) entry which is preliminary data.</text>
</comment>
<evidence type="ECO:0000256" key="8">
    <source>
        <dbReference type="ARBA" id="ARBA00023136"/>
    </source>
</evidence>
<dbReference type="GO" id="GO:0016020">
    <property type="term" value="C:membrane"/>
    <property type="evidence" value="ECO:0007669"/>
    <property type="project" value="UniProtKB-SubCell"/>
</dbReference>
<evidence type="ECO:0000256" key="6">
    <source>
        <dbReference type="ARBA" id="ARBA00022927"/>
    </source>
</evidence>
<name>A0A0G2DUE4_PHACM</name>
<evidence type="ECO:0000256" key="1">
    <source>
        <dbReference type="ARBA" id="ARBA00004141"/>
    </source>
</evidence>
<dbReference type="GO" id="GO:0015031">
    <property type="term" value="P:protein transport"/>
    <property type="evidence" value="ECO:0007669"/>
    <property type="project" value="UniProtKB-KW"/>
</dbReference>
<feature type="transmembrane region" description="Helical" evidence="10">
    <location>
        <begin position="222"/>
        <end position="248"/>
    </location>
</feature>
<evidence type="ECO:0000313" key="12">
    <source>
        <dbReference type="Proteomes" id="UP000053317"/>
    </source>
</evidence>
<feature type="transmembrane region" description="Helical" evidence="10">
    <location>
        <begin position="96"/>
        <end position="114"/>
    </location>
</feature>
<protein>
    <submittedName>
        <fullName evidence="11">Putative small oligopeptide opt family</fullName>
    </submittedName>
</protein>
<keyword evidence="12" id="KW-1185">Reference proteome</keyword>
<keyword evidence="3" id="KW-0813">Transport</keyword>
<dbReference type="InterPro" id="IPR004648">
    <property type="entry name" value="Oligpept_transpt"/>
</dbReference>
<keyword evidence="4 10" id="KW-0812">Transmembrane</keyword>
<feature type="transmembrane region" description="Helical" evidence="10">
    <location>
        <begin position="526"/>
        <end position="548"/>
    </location>
</feature>
<feature type="transmembrane region" description="Helical" evidence="10">
    <location>
        <begin position="282"/>
        <end position="303"/>
    </location>
</feature>
<comment type="subcellular location">
    <subcellularLocation>
        <location evidence="1">Membrane</location>
        <topology evidence="1">Multi-pass membrane protein</topology>
    </subcellularLocation>
</comment>
<reference evidence="11 12" key="2">
    <citation type="submission" date="2015-05" db="EMBL/GenBank/DDBJ databases">
        <authorList>
            <person name="Morales-Cruz A."/>
            <person name="Amrine K.C."/>
            <person name="Cantu D."/>
        </authorList>
    </citation>
    <scope>NUCLEOTIDE SEQUENCE [LARGE SCALE GENOMIC DNA]</scope>
    <source>
        <strain evidence="11">UCRPC4</strain>
    </source>
</reference>
<evidence type="ECO:0000256" key="2">
    <source>
        <dbReference type="ARBA" id="ARBA00008807"/>
    </source>
</evidence>
<sequence>MATEYPAEKGHASSTVLKDDQPASKTEDLQKFEKAHQWDPNLPQEEIKAVHEAAKSGDIETILAVDATFSENSPYDEVRAAVRNTDGEEVANTVRAWILGLIFVTVASGLNMFLSMRSPAISFPSIVVQLLVYPIGCLWARVVPTKKFRTFGLEWTFNTGPFTIKEHTIITLMANVSIGYAEYLPINTSTTYDNTQSSYNVTKILGDNFTFNVEKYKSYSPIFLAPTFLLNYGLSFAALTASIVHVSLFHGKEIWYRFRAAKNQEPDVHMKMMKKYSEAPDWWYGVLFVLSFALGLGTVLGYNSQLPCAWWAYVISNIVGFVFIIPTCMILAITNIGLALNVLSPFLAGYMIPGKPIGVMIFKVYSTIVLGQAQTYCADLKLAHYMKVPPKITFWAQVVPTIWAAIVQIAVMNWTLGNIDGVCESSSIVWGVIGPHRMFGPDSLYSSINYYWLLGGLLPVLFYFIARYSPPSISRFTRLLNAPIMLGAMGWLPPATPLNFSSWAIVGLIFNHYIRRKWHGWWATYNYVSAAAMDSGLILSTIVIFFAITLPNVTIPQWWGNVGVFETLDASYTAIRKTVAEGETFGPSSW</sequence>
<dbReference type="AlphaFoldDB" id="A0A0G2DUE4"/>
<evidence type="ECO:0000256" key="7">
    <source>
        <dbReference type="ARBA" id="ARBA00022989"/>
    </source>
</evidence>
<dbReference type="NCBIfam" id="TIGR00728">
    <property type="entry name" value="OPT_sfam"/>
    <property type="match status" value="1"/>
</dbReference>
<feature type="transmembrane region" description="Helical" evidence="10">
    <location>
        <begin position="448"/>
        <end position="466"/>
    </location>
</feature>
<dbReference type="InterPro" id="IPR004813">
    <property type="entry name" value="OPT"/>
</dbReference>
<dbReference type="Proteomes" id="UP000053317">
    <property type="component" value="Unassembled WGS sequence"/>
</dbReference>
<feature type="transmembrane region" description="Helical" evidence="10">
    <location>
        <begin position="310"/>
        <end position="338"/>
    </location>
</feature>
<evidence type="ECO:0000256" key="9">
    <source>
        <dbReference type="SAM" id="MobiDB-lite"/>
    </source>
</evidence>
<keyword evidence="7 10" id="KW-1133">Transmembrane helix</keyword>
<keyword evidence="5" id="KW-0571">Peptide transport</keyword>
<organism evidence="11 12">
    <name type="scientific">Phaeomoniella chlamydospora</name>
    <name type="common">Phaeoacremonium chlamydosporum</name>
    <dbReference type="NCBI Taxonomy" id="158046"/>
    <lineage>
        <taxon>Eukaryota</taxon>
        <taxon>Fungi</taxon>
        <taxon>Dikarya</taxon>
        <taxon>Ascomycota</taxon>
        <taxon>Pezizomycotina</taxon>
        <taxon>Eurotiomycetes</taxon>
        <taxon>Chaetothyriomycetidae</taxon>
        <taxon>Phaeomoniellales</taxon>
        <taxon>Phaeomoniellaceae</taxon>
        <taxon>Phaeomoniella</taxon>
    </lineage>
</organism>
<dbReference type="Pfam" id="PF03169">
    <property type="entry name" value="OPT"/>
    <property type="match status" value="2"/>
</dbReference>